<evidence type="ECO:0000313" key="3">
    <source>
        <dbReference type="EMBL" id="KAJ4799348.1"/>
    </source>
</evidence>
<organism evidence="3 4">
    <name type="scientific">Rhynchospora pubera</name>
    <dbReference type="NCBI Taxonomy" id="906938"/>
    <lineage>
        <taxon>Eukaryota</taxon>
        <taxon>Viridiplantae</taxon>
        <taxon>Streptophyta</taxon>
        <taxon>Embryophyta</taxon>
        <taxon>Tracheophyta</taxon>
        <taxon>Spermatophyta</taxon>
        <taxon>Magnoliopsida</taxon>
        <taxon>Liliopsida</taxon>
        <taxon>Poales</taxon>
        <taxon>Cyperaceae</taxon>
        <taxon>Cyperoideae</taxon>
        <taxon>Rhynchosporeae</taxon>
        <taxon>Rhynchospora</taxon>
    </lineage>
</organism>
<name>A0AAV8G186_9POAL</name>
<feature type="signal peptide" evidence="2">
    <location>
        <begin position="1"/>
        <end position="22"/>
    </location>
</feature>
<keyword evidence="1" id="KW-1133">Transmembrane helix</keyword>
<dbReference type="Proteomes" id="UP001140206">
    <property type="component" value="Chromosome 2"/>
</dbReference>
<evidence type="ECO:0000256" key="1">
    <source>
        <dbReference type="SAM" id="Phobius"/>
    </source>
</evidence>
<dbReference type="AlphaFoldDB" id="A0AAV8G186"/>
<dbReference type="PANTHER" id="PTHR35508">
    <property type="entry name" value="VOLTAGE-DEPENDENT L-TYPE CALCIUM CHANNEL SUBUNIT"/>
    <property type="match status" value="1"/>
</dbReference>
<keyword evidence="4" id="KW-1185">Reference proteome</keyword>
<feature type="transmembrane region" description="Helical" evidence="1">
    <location>
        <begin position="252"/>
        <end position="280"/>
    </location>
</feature>
<keyword evidence="1" id="KW-0472">Membrane</keyword>
<proteinExistence type="predicted"/>
<evidence type="ECO:0000313" key="4">
    <source>
        <dbReference type="Proteomes" id="UP001140206"/>
    </source>
</evidence>
<evidence type="ECO:0000256" key="2">
    <source>
        <dbReference type="SAM" id="SignalP"/>
    </source>
</evidence>
<feature type="transmembrane region" description="Helical" evidence="1">
    <location>
        <begin position="218"/>
        <end position="245"/>
    </location>
</feature>
<protein>
    <submittedName>
        <fullName evidence="3">Voltage-dependent L-type calcium channel subunit alpha-1F</fullName>
    </submittedName>
</protein>
<keyword evidence="1" id="KW-0812">Transmembrane</keyword>
<accession>A0AAV8G186</accession>
<gene>
    <name evidence="3" type="ORF">LUZ62_050594</name>
</gene>
<comment type="caution">
    <text evidence="3">The sequence shown here is derived from an EMBL/GenBank/DDBJ whole genome shotgun (WGS) entry which is preliminary data.</text>
</comment>
<sequence>MYSWAVGPFQVILFQILFSSNGISINSCLLPPEKSLPTSTPTFNPRVHILFPEQLIKPTFSFQIQSSLLSLSLRSALTLQFVTKAPMAAEVAEDETLQTRLANGLLGLDDPDRSIEVDGPDASPDTLPSVFRSFFDGVVHPDAASQPLLKRVRDATSAHAPRIPEASRNSAKDVITWTRSGSTLRALFVISVGSIALVSLTGALLFMIFLAAATVNAVVVSLLISVAAFGGFLAIFFGLLTAIYIGVISVAFFTISAATISTIFVLMVVTGWIGFFWMAWTAAKKSVHLTKQSIDMSCSAISAYSASRQHRDS</sequence>
<keyword evidence="2" id="KW-0732">Signal</keyword>
<reference evidence="3" key="1">
    <citation type="submission" date="2022-08" db="EMBL/GenBank/DDBJ databases">
        <authorList>
            <person name="Marques A."/>
        </authorList>
    </citation>
    <scope>NUCLEOTIDE SEQUENCE</scope>
    <source>
        <strain evidence="3">RhyPub2mFocal</strain>
        <tissue evidence="3">Leaves</tissue>
    </source>
</reference>
<feature type="chain" id="PRO_5043832496" evidence="2">
    <location>
        <begin position="23"/>
        <end position="313"/>
    </location>
</feature>
<feature type="transmembrane region" description="Helical" evidence="1">
    <location>
        <begin position="186"/>
        <end position="212"/>
    </location>
</feature>
<dbReference type="EMBL" id="JAMFTS010000002">
    <property type="protein sequence ID" value="KAJ4799348.1"/>
    <property type="molecule type" value="Genomic_DNA"/>
</dbReference>
<dbReference type="PANTHER" id="PTHR35508:SF1">
    <property type="entry name" value="VOLTAGE-DEPENDENT L-TYPE CALCIUM CHANNEL SUBUNIT"/>
    <property type="match status" value="1"/>
</dbReference>